<reference evidence="3" key="1">
    <citation type="journal article" date="2020" name="mSystems">
        <title>Genome- and Community-Level Interaction Insights into Carbon Utilization and Element Cycling Functions of Hydrothermarchaeota in Hydrothermal Sediment.</title>
        <authorList>
            <person name="Zhou Z."/>
            <person name="Liu Y."/>
            <person name="Xu W."/>
            <person name="Pan J."/>
            <person name="Luo Z.H."/>
            <person name="Li M."/>
        </authorList>
    </citation>
    <scope>NUCLEOTIDE SEQUENCE [LARGE SCALE GENOMIC DNA]</scope>
    <source>
        <strain evidence="3">HyVt-389</strain>
    </source>
</reference>
<comment type="similarity">
    <text evidence="1">Belongs to the RelE toxin family.</text>
</comment>
<accession>A0A7C1ZEB4</accession>
<dbReference type="SUPFAM" id="SSF143011">
    <property type="entry name" value="RelE-like"/>
    <property type="match status" value="1"/>
</dbReference>
<dbReference type="NCBIfam" id="TIGR02385">
    <property type="entry name" value="RelE_StbE"/>
    <property type="match status" value="1"/>
</dbReference>
<evidence type="ECO:0000313" key="3">
    <source>
        <dbReference type="EMBL" id="HEC67610.1"/>
    </source>
</evidence>
<sequence length="83" mass="9692">MSYNIAFKKSVSRDLKKIDKAQADGILKKIEEHLPEKANRLPVLTGKFAGLRKFRVGDYRVIFTIIEDTCLVLRISHRRESYR</sequence>
<dbReference type="Proteomes" id="UP000885738">
    <property type="component" value="Unassembled WGS sequence"/>
</dbReference>
<name>A0A7C1ZEB4_DESA2</name>
<dbReference type="Pfam" id="PF05016">
    <property type="entry name" value="ParE_toxin"/>
    <property type="match status" value="1"/>
</dbReference>
<dbReference type="AlphaFoldDB" id="A0A7C1ZEB4"/>
<evidence type="ECO:0000256" key="2">
    <source>
        <dbReference type="ARBA" id="ARBA00022649"/>
    </source>
</evidence>
<dbReference type="InterPro" id="IPR007712">
    <property type="entry name" value="RelE/ParE_toxin"/>
</dbReference>
<organism evidence="3">
    <name type="scientific">Desulfofervidus auxilii</name>
    <dbReference type="NCBI Taxonomy" id="1621989"/>
    <lineage>
        <taxon>Bacteria</taxon>
        <taxon>Pseudomonadati</taxon>
        <taxon>Thermodesulfobacteriota</taxon>
        <taxon>Candidatus Desulfofervidia</taxon>
        <taxon>Candidatus Desulfofervidales</taxon>
        <taxon>Candidatus Desulfofervidaceae</taxon>
        <taxon>Candidatus Desulfofervidus</taxon>
    </lineage>
</organism>
<keyword evidence="2" id="KW-1277">Toxin-antitoxin system</keyword>
<dbReference type="PANTHER" id="PTHR35601">
    <property type="entry name" value="TOXIN RELE"/>
    <property type="match status" value="1"/>
</dbReference>
<dbReference type="Gene3D" id="3.30.2310.20">
    <property type="entry name" value="RelE-like"/>
    <property type="match status" value="1"/>
</dbReference>
<dbReference type="PANTHER" id="PTHR35601:SF1">
    <property type="entry name" value="TOXIN RELE"/>
    <property type="match status" value="1"/>
</dbReference>
<proteinExistence type="inferred from homology"/>
<dbReference type="InterPro" id="IPR035093">
    <property type="entry name" value="RelE/ParE_toxin_dom_sf"/>
</dbReference>
<evidence type="ECO:0000256" key="1">
    <source>
        <dbReference type="ARBA" id="ARBA00006226"/>
    </source>
</evidence>
<dbReference type="EMBL" id="DRIH01000068">
    <property type="protein sequence ID" value="HEC67610.1"/>
    <property type="molecule type" value="Genomic_DNA"/>
</dbReference>
<gene>
    <name evidence="3" type="ORF">ENI35_02165</name>
</gene>
<comment type="caution">
    <text evidence="3">The sequence shown here is derived from an EMBL/GenBank/DDBJ whole genome shotgun (WGS) entry which is preliminary data.</text>
</comment>
<protein>
    <submittedName>
        <fullName evidence="3">Type II toxin-antitoxin system RelE/ParE family toxin</fullName>
    </submittedName>
</protein>